<dbReference type="Gene3D" id="1.25.40.10">
    <property type="entry name" value="Tetratricopeptide repeat domain"/>
    <property type="match status" value="1"/>
</dbReference>
<evidence type="ECO:0000313" key="3">
    <source>
        <dbReference type="Proteomes" id="UP000242857"/>
    </source>
</evidence>
<dbReference type="PROSITE" id="PS50005">
    <property type="entry name" value="TPR"/>
    <property type="match status" value="1"/>
</dbReference>
<feature type="repeat" description="TPR" evidence="1">
    <location>
        <begin position="117"/>
        <end position="150"/>
    </location>
</feature>
<dbReference type="OrthoDB" id="8410830at2"/>
<dbReference type="Pfam" id="PF13432">
    <property type="entry name" value="TPR_16"/>
    <property type="match status" value="1"/>
</dbReference>
<dbReference type="InterPro" id="IPR019734">
    <property type="entry name" value="TPR_rpt"/>
</dbReference>
<name>A0A1M5AK50_9GAMM</name>
<evidence type="ECO:0000256" key="1">
    <source>
        <dbReference type="PROSITE-ProRule" id="PRU00339"/>
    </source>
</evidence>
<dbReference type="Proteomes" id="UP000242857">
    <property type="component" value="Unassembled WGS sequence"/>
</dbReference>
<dbReference type="SUPFAM" id="SSF48452">
    <property type="entry name" value="TPR-like"/>
    <property type="match status" value="1"/>
</dbReference>
<dbReference type="STRING" id="213588.SAMN02745204_02231"/>
<gene>
    <name evidence="2" type="ORF">SAMN02745204_02231</name>
</gene>
<dbReference type="RefSeq" id="WP_072756611.1">
    <property type="nucleotide sequence ID" value="NZ_FQUK01000056.1"/>
</dbReference>
<keyword evidence="1" id="KW-0802">TPR repeat</keyword>
<protein>
    <submittedName>
        <fullName evidence="2">Tfp pilus assembly protein PilF</fullName>
    </submittedName>
</protein>
<evidence type="ECO:0000313" key="2">
    <source>
        <dbReference type="EMBL" id="SHF30619.1"/>
    </source>
</evidence>
<reference evidence="3" key="1">
    <citation type="submission" date="2016-11" db="EMBL/GenBank/DDBJ databases">
        <authorList>
            <person name="Varghese N."/>
            <person name="Submissions S."/>
        </authorList>
    </citation>
    <scope>NUCLEOTIDE SEQUENCE [LARGE SCALE GENOMIC DNA]</scope>
    <source>
        <strain evidence="3">DSM 14834</strain>
    </source>
</reference>
<keyword evidence="3" id="KW-1185">Reference proteome</keyword>
<sequence length="409" mass="44926">MSQRMRVVWMVGVFMLVLLAGWRIVGLMRTEALAEQDPPAALRWRPDAPAALQVLAERQLAAGDLEAAAATARRILAQSPLHGPAFRILAEVAERHDDPAQAERLYQIAARRAPRDAVSRLWLARHALQRGQFDEALQQLDRLLRFSPQRAAVVFPALIQMATQPAFADALARQLAHDPPWRGSLLAALQRPASGNPEAAGRVLEALQAQGGLQPEEYARWLDALLAQGRWGEAYARWASRVPKPDGRLPLLYNGDFAMPPTNVGFDWRIQRVPGVLLDFVPVAGARGQAAYFSFLDRRIPEAGLSHPLLLAPGHYQITLKARATALRSELGLQWQLVCADPAGVLARSDPLDGNFGWTRFVLDVEVPATGCPGQWLRLVNPVPNGAAQRLSGELWVTDVTVRPGLNAH</sequence>
<proteinExistence type="predicted"/>
<dbReference type="InterPro" id="IPR011990">
    <property type="entry name" value="TPR-like_helical_dom_sf"/>
</dbReference>
<organism evidence="2 3">
    <name type="scientific">Thermomonas hydrothermalis</name>
    <dbReference type="NCBI Taxonomy" id="213588"/>
    <lineage>
        <taxon>Bacteria</taxon>
        <taxon>Pseudomonadati</taxon>
        <taxon>Pseudomonadota</taxon>
        <taxon>Gammaproteobacteria</taxon>
        <taxon>Lysobacterales</taxon>
        <taxon>Lysobacteraceae</taxon>
        <taxon>Thermomonas</taxon>
    </lineage>
</organism>
<dbReference type="AlphaFoldDB" id="A0A1M5AK50"/>
<dbReference type="EMBL" id="FQUK01000056">
    <property type="protein sequence ID" value="SHF30619.1"/>
    <property type="molecule type" value="Genomic_DNA"/>
</dbReference>
<accession>A0A1M5AK50</accession>